<dbReference type="InterPro" id="IPR011010">
    <property type="entry name" value="DNA_brk_join_enz"/>
</dbReference>
<feature type="domain" description="Tyr recombinase" evidence="4">
    <location>
        <begin position="235"/>
        <end position="426"/>
    </location>
</feature>
<dbReference type="SUPFAM" id="SSF56349">
    <property type="entry name" value="DNA breaking-rejoining enzymes"/>
    <property type="match status" value="1"/>
</dbReference>
<feature type="region of interest" description="Disordered" evidence="3">
    <location>
        <begin position="1"/>
        <end position="23"/>
    </location>
</feature>
<keyword evidence="6" id="KW-1185">Reference proteome</keyword>
<dbReference type="Gene3D" id="1.10.443.10">
    <property type="entry name" value="Intergrase catalytic core"/>
    <property type="match status" value="1"/>
</dbReference>
<feature type="coiled-coil region" evidence="2">
    <location>
        <begin position="435"/>
        <end position="462"/>
    </location>
</feature>
<reference evidence="5 6" key="1">
    <citation type="submission" date="2017-08" db="EMBL/GenBank/DDBJ databases">
        <title>Draft genome sequence of filamentous cyanobacterium Calothrix elsteri CCALA 953.</title>
        <authorList>
            <person name="Gagunashvili A.N."/>
            <person name="Elster J."/>
            <person name="Andresson O.S."/>
        </authorList>
    </citation>
    <scope>NUCLEOTIDE SEQUENCE [LARGE SCALE GENOMIC DNA]</scope>
    <source>
        <strain evidence="5 6">CCALA 953</strain>
    </source>
</reference>
<dbReference type="CDD" id="cd00796">
    <property type="entry name" value="INT_Rci_Hp1_C"/>
    <property type="match status" value="1"/>
</dbReference>
<dbReference type="GO" id="GO:0006310">
    <property type="term" value="P:DNA recombination"/>
    <property type="evidence" value="ECO:0007669"/>
    <property type="project" value="UniProtKB-KW"/>
</dbReference>
<keyword evidence="1" id="KW-0233">DNA recombination</keyword>
<dbReference type="GO" id="GO:0003677">
    <property type="term" value="F:DNA binding"/>
    <property type="evidence" value="ECO:0007669"/>
    <property type="project" value="InterPro"/>
</dbReference>
<protein>
    <submittedName>
        <fullName evidence="5">Integrase</fullName>
    </submittedName>
</protein>
<organism evidence="5 6">
    <name type="scientific">Brunnivagina elsteri CCALA 953</name>
    <dbReference type="NCBI Taxonomy" id="987040"/>
    <lineage>
        <taxon>Bacteria</taxon>
        <taxon>Bacillati</taxon>
        <taxon>Cyanobacteriota</taxon>
        <taxon>Cyanophyceae</taxon>
        <taxon>Nostocales</taxon>
        <taxon>Calotrichaceae</taxon>
        <taxon>Brunnivagina</taxon>
    </lineage>
</organism>
<dbReference type="InterPro" id="IPR013762">
    <property type="entry name" value="Integrase-like_cat_sf"/>
</dbReference>
<dbReference type="GO" id="GO:0015074">
    <property type="term" value="P:DNA integration"/>
    <property type="evidence" value="ECO:0007669"/>
    <property type="project" value="InterPro"/>
</dbReference>
<evidence type="ECO:0000259" key="4">
    <source>
        <dbReference type="PROSITE" id="PS51898"/>
    </source>
</evidence>
<gene>
    <name evidence="5" type="ORF">CK510_18285</name>
</gene>
<keyword evidence="2" id="KW-0175">Coiled coil</keyword>
<accession>A0A2A2TG11</accession>
<evidence type="ECO:0000256" key="3">
    <source>
        <dbReference type="SAM" id="MobiDB-lite"/>
    </source>
</evidence>
<comment type="caution">
    <text evidence="5">The sequence shown here is derived from an EMBL/GenBank/DDBJ whole genome shotgun (WGS) entry which is preliminary data.</text>
</comment>
<dbReference type="OrthoDB" id="421803at2"/>
<evidence type="ECO:0000313" key="5">
    <source>
        <dbReference type="EMBL" id="PAX52631.1"/>
    </source>
</evidence>
<sequence>MKEAASNNTGVHFNDFNPQKTNDGSYMGTMRKKTEEKKCLDELFKTKADELKALLKSSKCKVGIRVLENTIQLQATLPPKPDSRKTTPYQQLIGLNIPATLDGLETAREEAFELGRLIARKIFVWNDKYLPKKTVKANDKPVFTSEIIERFETEYFKTRKQSEISKHSCAKYLTALNRILNAGCNVFSQGSLDEFYDGLTNTHTKEEISVIVKIVSTMFKLDVRLTRPKREKPKSRPIPTDEEIKSEYWRFRDYGENKRHVNGRHVDAWQLNQWIYGMLATFGLRPRELFMNPDIKWWLSPENTDNTWKVDEDTKTGSRLALPLHPEWIMLFSLKDKSTLELYREYIAGKTTFRNVNVCVSNINKWFRKLDIPFQPYDLRHAWAIRAHLLGIPIKAAADNLGHSVEIHTKTYQRWFSFDNRKKAINEALDKQTDSDTLKEEIFQLKLENERLKIELERYKLNSAYSIE</sequence>
<evidence type="ECO:0000313" key="6">
    <source>
        <dbReference type="Proteomes" id="UP000218238"/>
    </source>
</evidence>
<dbReference type="InterPro" id="IPR002104">
    <property type="entry name" value="Integrase_catalytic"/>
</dbReference>
<name>A0A2A2TG11_9CYAN</name>
<dbReference type="PROSITE" id="PS51898">
    <property type="entry name" value="TYR_RECOMBINASE"/>
    <property type="match status" value="1"/>
</dbReference>
<evidence type="ECO:0000256" key="1">
    <source>
        <dbReference type="ARBA" id="ARBA00023172"/>
    </source>
</evidence>
<dbReference type="EMBL" id="NTFS01000217">
    <property type="protein sequence ID" value="PAX52631.1"/>
    <property type="molecule type" value="Genomic_DNA"/>
</dbReference>
<proteinExistence type="predicted"/>
<evidence type="ECO:0000256" key="2">
    <source>
        <dbReference type="SAM" id="Coils"/>
    </source>
</evidence>
<dbReference type="Proteomes" id="UP000218238">
    <property type="component" value="Unassembled WGS sequence"/>
</dbReference>
<dbReference type="AlphaFoldDB" id="A0A2A2TG11"/>